<name>A0A8X6NAP1_NEPPI</name>
<evidence type="ECO:0000313" key="2">
    <source>
        <dbReference type="Proteomes" id="UP000887013"/>
    </source>
</evidence>
<reference evidence="1" key="1">
    <citation type="submission" date="2020-08" db="EMBL/GenBank/DDBJ databases">
        <title>Multicomponent nature underlies the extraordinary mechanical properties of spider dragline silk.</title>
        <authorList>
            <person name="Kono N."/>
            <person name="Nakamura H."/>
            <person name="Mori M."/>
            <person name="Yoshida Y."/>
            <person name="Ohtoshi R."/>
            <person name="Malay A.D."/>
            <person name="Moran D.A.P."/>
            <person name="Tomita M."/>
            <person name="Numata K."/>
            <person name="Arakawa K."/>
        </authorList>
    </citation>
    <scope>NUCLEOTIDE SEQUENCE</scope>
</reference>
<comment type="caution">
    <text evidence="1">The sequence shown here is derived from an EMBL/GenBank/DDBJ whole genome shotgun (WGS) entry which is preliminary data.</text>
</comment>
<organism evidence="1 2">
    <name type="scientific">Nephila pilipes</name>
    <name type="common">Giant wood spider</name>
    <name type="synonym">Nephila maculata</name>
    <dbReference type="NCBI Taxonomy" id="299642"/>
    <lineage>
        <taxon>Eukaryota</taxon>
        <taxon>Metazoa</taxon>
        <taxon>Ecdysozoa</taxon>
        <taxon>Arthropoda</taxon>
        <taxon>Chelicerata</taxon>
        <taxon>Arachnida</taxon>
        <taxon>Araneae</taxon>
        <taxon>Araneomorphae</taxon>
        <taxon>Entelegynae</taxon>
        <taxon>Araneoidea</taxon>
        <taxon>Nephilidae</taxon>
        <taxon>Nephila</taxon>
    </lineage>
</organism>
<keyword evidence="2" id="KW-1185">Reference proteome</keyword>
<accession>A0A8X6NAP1</accession>
<dbReference type="AlphaFoldDB" id="A0A8X6NAP1"/>
<sequence>MGWTLELKFLCPNCSLSYLSCNFVLDTQIFFVHFAAYHTFSVTLCRTPEYHIHYSECTFSDLFCSIVLDAQTHSLSIMLLTRFFCSIVQESTFIAIGIASVSIHRCAGLSNPAFIVLSVDTLTSLMSWSNSPFPH</sequence>
<dbReference type="Proteomes" id="UP000887013">
    <property type="component" value="Unassembled WGS sequence"/>
</dbReference>
<evidence type="ECO:0000313" key="1">
    <source>
        <dbReference type="EMBL" id="GFT04419.1"/>
    </source>
</evidence>
<gene>
    <name evidence="1" type="ORF">NPIL_181921</name>
</gene>
<protein>
    <submittedName>
        <fullName evidence="1">Uncharacterized protein</fullName>
    </submittedName>
</protein>
<proteinExistence type="predicted"/>
<dbReference type="EMBL" id="BMAW01102445">
    <property type="protein sequence ID" value="GFT04419.1"/>
    <property type="molecule type" value="Genomic_DNA"/>
</dbReference>